<protein>
    <submittedName>
        <fullName evidence="1">Uncharacterized protein</fullName>
    </submittedName>
</protein>
<dbReference type="Proteomes" id="UP001152795">
    <property type="component" value="Unassembled WGS sequence"/>
</dbReference>
<evidence type="ECO:0000313" key="2">
    <source>
        <dbReference type="Proteomes" id="UP001152795"/>
    </source>
</evidence>
<dbReference type="EMBL" id="CACRXK020007346">
    <property type="protein sequence ID" value="CAB4012018.1"/>
    <property type="molecule type" value="Genomic_DNA"/>
</dbReference>
<proteinExistence type="predicted"/>
<comment type="caution">
    <text evidence="1">The sequence shown here is derived from an EMBL/GenBank/DDBJ whole genome shotgun (WGS) entry which is preliminary data.</text>
</comment>
<reference evidence="1" key="1">
    <citation type="submission" date="2020-04" db="EMBL/GenBank/DDBJ databases">
        <authorList>
            <person name="Alioto T."/>
            <person name="Alioto T."/>
            <person name="Gomez Garrido J."/>
        </authorList>
    </citation>
    <scope>NUCLEOTIDE SEQUENCE</scope>
    <source>
        <strain evidence="1">A484AB</strain>
    </source>
</reference>
<gene>
    <name evidence="1" type="ORF">PACLA_8A082379</name>
</gene>
<keyword evidence="2" id="KW-1185">Reference proteome</keyword>
<evidence type="ECO:0000313" key="1">
    <source>
        <dbReference type="EMBL" id="CAB4012018.1"/>
    </source>
</evidence>
<dbReference type="AlphaFoldDB" id="A0A6S7JLW9"/>
<organism evidence="1 2">
    <name type="scientific">Paramuricea clavata</name>
    <name type="common">Red gorgonian</name>
    <name type="synonym">Violescent sea-whip</name>
    <dbReference type="NCBI Taxonomy" id="317549"/>
    <lineage>
        <taxon>Eukaryota</taxon>
        <taxon>Metazoa</taxon>
        <taxon>Cnidaria</taxon>
        <taxon>Anthozoa</taxon>
        <taxon>Octocorallia</taxon>
        <taxon>Malacalcyonacea</taxon>
        <taxon>Plexauridae</taxon>
        <taxon>Paramuricea</taxon>
    </lineage>
</organism>
<dbReference type="InterPro" id="IPR035437">
    <property type="entry name" value="SNase_OB-fold_sf"/>
</dbReference>
<sequence length="223" mass="25726">MGVESLRAVCQMVFESKQIYLECDTADDGIPFAHYDRYQRALVNIWLEDNQGVLENLTVKLASAGYMMSFYKKGINQPINAAMWEAIKHKAGMFNLPKDVFLHPFHLWDLRKGWTDLGSCPVDYKAFAQITNAPQHPESVWKEGQASVDEERELNKVVQLSNKTAHTEFNEHQWKEIENDILKECDGAYKVEKNQLVVIARREVKARNLAHEVFASYGSLREY</sequence>
<name>A0A6S7JLW9_PARCT</name>
<dbReference type="Gene3D" id="2.40.50.90">
    <property type="match status" value="1"/>
</dbReference>
<accession>A0A6S7JLW9</accession>